<dbReference type="SUPFAM" id="SSF55681">
    <property type="entry name" value="Class II aaRS and biotin synthetases"/>
    <property type="match status" value="1"/>
</dbReference>
<keyword evidence="6 12" id="KW-0547">Nucleotide-binding</keyword>
<dbReference type="KEGG" id="bsto:C0V70_13245"/>
<feature type="site" description="Important for serine binding" evidence="13">
    <location>
        <position position="382"/>
    </location>
</feature>
<keyword evidence="5 12" id="KW-0436">Ligase</keyword>
<dbReference type="Gene3D" id="1.10.287.40">
    <property type="entry name" value="Serine-tRNA synthetase, tRNA binding domain"/>
    <property type="match status" value="1"/>
</dbReference>
<feature type="binding site" evidence="12 14">
    <location>
        <begin position="347"/>
        <end position="350"/>
    </location>
    <ligand>
        <name>ATP</name>
        <dbReference type="ChEBI" id="CHEBI:30616"/>
    </ligand>
</feature>
<feature type="binding site" evidence="12 13">
    <location>
        <position position="281"/>
    </location>
    <ligand>
        <name>L-serine</name>
        <dbReference type="ChEBI" id="CHEBI:33384"/>
    </ligand>
</feature>
<dbReference type="PRINTS" id="PR00981">
    <property type="entry name" value="TRNASYNTHSER"/>
</dbReference>
<gene>
    <name evidence="12" type="primary">serS</name>
    <name evidence="15" type="ORF">C0V70_13245</name>
</gene>
<reference evidence="15 16" key="1">
    <citation type="submission" date="2018-01" db="EMBL/GenBank/DDBJ databases">
        <title>Complete genome sequence of Bacteriovorax stolpii DSM12778.</title>
        <authorList>
            <person name="Tang B."/>
            <person name="Chang J."/>
        </authorList>
    </citation>
    <scope>NUCLEOTIDE SEQUENCE [LARGE SCALE GENOMIC DNA]</scope>
    <source>
        <strain evidence="15 16">DSM 12778</strain>
    </source>
</reference>
<evidence type="ECO:0000256" key="2">
    <source>
        <dbReference type="ARBA" id="ARBA00005045"/>
    </source>
</evidence>
<comment type="pathway">
    <text evidence="2 12">Aminoacyl-tRNA biosynthesis; selenocysteinyl-tRNA(Sec) biosynthesis; L-seryl-tRNA(Sec) from L-serine and tRNA(Sec): step 1/1.</text>
</comment>
<dbReference type="GO" id="GO:0005737">
    <property type="term" value="C:cytoplasm"/>
    <property type="evidence" value="ECO:0007669"/>
    <property type="project" value="UniProtKB-SubCell"/>
</dbReference>
<feature type="binding site" evidence="12">
    <location>
        <position position="274"/>
    </location>
    <ligand>
        <name>ATP</name>
        <dbReference type="ChEBI" id="CHEBI:30616"/>
    </ligand>
</feature>
<dbReference type="Pfam" id="PF00587">
    <property type="entry name" value="tRNA-synt_2b"/>
    <property type="match status" value="1"/>
</dbReference>
<proteinExistence type="inferred from homology"/>
<evidence type="ECO:0000256" key="14">
    <source>
        <dbReference type="PIRSR" id="PIRSR001529-2"/>
    </source>
</evidence>
<dbReference type="GO" id="GO:0005524">
    <property type="term" value="F:ATP binding"/>
    <property type="evidence" value="ECO:0007669"/>
    <property type="project" value="UniProtKB-UniRule"/>
</dbReference>
<evidence type="ECO:0000313" key="15">
    <source>
        <dbReference type="EMBL" id="AUN99050.1"/>
    </source>
</evidence>
<keyword evidence="16" id="KW-1185">Reference proteome</keyword>
<dbReference type="InterPro" id="IPR042103">
    <property type="entry name" value="SerRS_1_N_sf"/>
</dbReference>
<comment type="catalytic activity">
    <reaction evidence="10 12">
        <text>tRNA(Sec) + L-serine + ATP = L-seryl-tRNA(Sec) + AMP + diphosphate + H(+)</text>
        <dbReference type="Rhea" id="RHEA:42580"/>
        <dbReference type="Rhea" id="RHEA-COMP:9742"/>
        <dbReference type="Rhea" id="RHEA-COMP:10128"/>
        <dbReference type="ChEBI" id="CHEBI:15378"/>
        <dbReference type="ChEBI" id="CHEBI:30616"/>
        <dbReference type="ChEBI" id="CHEBI:33019"/>
        <dbReference type="ChEBI" id="CHEBI:33384"/>
        <dbReference type="ChEBI" id="CHEBI:78442"/>
        <dbReference type="ChEBI" id="CHEBI:78533"/>
        <dbReference type="ChEBI" id="CHEBI:456215"/>
        <dbReference type="EC" id="6.1.1.11"/>
    </reaction>
</comment>
<evidence type="ECO:0000256" key="13">
    <source>
        <dbReference type="PIRSR" id="PIRSR001529-1"/>
    </source>
</evidence>
<comment type="function">
    <text evidence="12">Catalyzes the attachment of serine to tRNA(Ser). Is also able to aminoacylate tRNA(Sec) with serine, to form the misacylated tRNA L-seryl-tRNA(Sec), which will be further converted into selenocysteinyl-tRNA(Sec).</text>
</comment>
<evidence type="ECO:0000256" key="8">
    <source>
        <dbReference type="ARBA" id="ARBA00022917"/>
    </source>
</evidence>
<keyword evidence="8 12" id="KW-0648">Protein biosynthesis</keyword>
<accession>A0A2K9NU56</accession>
<feature type="binding site" evidence="12 14">
    <location>
        <begin position="258"/>
        <end position="260"/>
    </location>
    <ligand>
        <name>ATP</name>
        <dbReference type="ChEBI" id="CHEBI:30616"/>
    </ligand>
</feature>
<evidence type="ECO:0000256" key="4">
    <source>
        <dbReference type="ARBA" id="ARBA00022490"/>
    </source>
</evidence>
<keyword evidence="9 12" id="KW-0030">Aminoacyl-tRNA synthetase</keyword>
<dbReference type="PANTHER" id="PTHR43697:SF1">
    <property type="entry name" value="SERINE--TRNA LIGASE"/>
    <property type="match status" value="1"/>
</dbReference>
<evidence type="ECO:0000256" key="6">
    <source>
        <dbReference type="ARBA" id="ARBA00022741"/>
    </source>
</evidence>
<dbReference type="Pfam" id="PF02403">
    <property type="entry name" value="Seryl_tRNA_N"/>
    <property type="match status" value="1"/>
</dbReference>
<dbReference type="Gene3D" id="3.30.930.10">
    <property type="entry name" value="Bira Bifunctional Protein, Domain 2"/>
    <property type="match status" value="1"/>
</dbReference>
<keyword evidence="4 12" id="KW-0963">Cytoplasm</keyword>
<comment type="subcellular location">
    <subcellularLocation>
        <location evidence="1 12">Cytoplasm</location>
    </subcellularLocation>
</comment>
<evidence type="ECO:0000256" key="11">
    <source>
        <dbReference type="ARBA" id="ARBA00048823"/>
    </source>
</evidence>
<feature type="binding site" evidence="14">
    <location>
        <begin position="274"/>
        <end position="277"/>
    </location>
    <ligand>
        <name>ATP</name>
        <dbReference type="ChEBI" id="CHEBI:30616"/>
    </ligand>
</feature>
<dbReference type="UniPathway" id="UPA00906">
    <property type="reaction ID" value="UER00895"/>
</dbReference>
<dbReference type="PIRSF" id="PIRSF001529">
    <property type="entry name" value="Ser-tRNA-synth_IIa"/>
    <property type="match status" value="1"/>
</dbReference>
<dbReference type="CDD" id="cd00770">
    <property type="entry name" value="SerRS_core"/>
    <property type="match status" value="1"/>
</dbReference>
<comment type="subunit">
    <text evidence="12">Homodimer. The tRNA molecule binds across the dimer.</text>
</comment>
<evidence type="ECO:0000313" key="16">
    <source>
        <dbReference type="Proteomes" id="UP000235584"/>
    </source>
</evidence>
<feature type="binding site" evidence="13">
    <location>
        <position position="380"/>
    </location>
    <ligand>
        <name>L-serine</name>
        <dbReference type="ChEBI" id="CHEBI:33384"/>
    </ligand>
</feature>
<dbReference type="InterPro" id="IPR045864">
    <property type="entry name" value="aa-tRNA-synth_II/BPL/LPL"/>
</dbReference>
<evidence type="ECO:0000256" key="1">
    <source>
        <dbReference type="ARBA" id="ARBA00004496"/>
    </source>
</evidence>
<dbReference type="GO" id="GO:0004828">
    <property type="term" value="F:serine-tRNA ligase activity"/>
    <property type="evidence" value="ECO:0007669"/>
    <property type="project" value="UniProtKB-UniRule"/>
</dbReference>
<protein>
    <recommendedName>
        <fullName evidence="12">Serine--tRNA ligase</fullName>
        <ecNumber evidence="12">6.1.1.11</ecNumber>
    </recommendedName>
    <alternativeName>
        <fullName evidence="12">Seryl-tRNA synthetase</fullName>
        <shortName evidence="12">SerRS</shortName>
    </alternativeName>
    <alternativeName>
        <fullName evidence="12">Seryl-tRNA(Ser/Sec) synthetase</fullName>
    </alternativeName>
</protein>
<dbReference type="OrthoDB" id="5288043at2"/>
<dbReference type="SUPFAM" id="SSF46589">
    <property type="entry name" value="tRNA-binding arm"/>
    <property type="match status" value="1"/>
</dbReference>
<dbReference type="NCBIfam" id="TIGR00414">
    <property type="entry name" value="serS"/>
    <property type="match status" value="1"/>
</dbReference>
<dbReference type="EC" id="6.1.1.11" evidence="12"/>
<dbReference type="GO" id="GO:0016260">
    <property type="term" value="P:selenocysteine biosynthetic process"/>
    <property type="evidence" value="ECO:0007669"/>
    <property type="project" value="UniProtKB-UniRule"/>
</dbReference>
<dbReference type="HAMAP" id="MF_00176">
    <property type="entry name" value="Ser_tRNA_synth_type1"/>
    <property type="match status" value="1"/>
</dbReference>
<feature type="binding site" evidence="13">
    <location>
        <position position="258"/>
    </location>
    <ligand>
        <name>L-serine</name>
        <dbReference type="ChEBI" id="CHEBI:33384"/>
    </ligand>
</feature>
<comment type="domain">
    <text evidence="12">Consists of two distinct domains, a catalytic core and a N-terminal extension that is involved in tRNA binding.</text>
</comment>
<feature type="binding site" evidence="12">
    <location>
        <position position="382"/>
    </location>
    <ligand>
        <name>L-serine</name>
        <dbReference type="ChEBI" id="CHEBI:33384"/>
    </ligand>
</feature>
<name>A0A2K9NU56_BACTC</name>
<feature type="binding site" evidence="12">
    <location>
        <begin position="227"/>
        <end position="229"/>
    </location>
    <ligand>
        <name>L-serine</name>
        <dbReference type="ChEBI" id="CHEBI:33384"/>
    </ligand>
</feature>
<dbReference type="InterPro" id="IPR010978">
    <property type="entry name" value="tRNA-bd_arm"/>
</dbReference>
<evidence type="ECO:0000256" key="12">
    <source>
        <dbReference type="HAMAP-Rule" id="MF_00176"/>
    </source>
</evidence>
<dbReference type="InterPro" id="IPR002317">
    <property type="entry name" value="Ser-tRNA-ligase_type_1"/>
</dbReference>
<evidence type="ECO:0000256" key="5">
    <source>
        <dbReference type="ARBA" id="ARBA00022598"/>
    </source>
</evidence>
<dbReference type="InterPro" id="IPR015866">
    <property type="entry name" value="Ser-tRNA-synth_1_N"/>
</dbReference>
<dbReference type="AlphaFoldDB" id="A0A2K9NU56"/>
<dbReference type="GO" id="GO:0006434">
    <property type="term" value="P:seryl-tRNA aminoacylation"/>
    <property type="evidence" value="ECO:0007669"/>
    <property type="project" value="UniProtKB-UniRule"/>
</dbReference>
<dbReference type="PROSITE" id="PS50862">
    <property type="entry name" value="AA_TRNA_LIGASE_II"/>
    <property type="match status" value="1"/>
</dbReference>
<dbReference type="RefSeq" id="WP_102244341.1">
    <property type="nucleotide sequence ID" value="NZ_CP025704.1"/>
</dbReference>
<dbReference type="InterPro" id="IPR006195">
    <property type="entry name" value="aa-tRNA-synth_II"/>
</dbReference>
<evidence type="ECO:0000256" key="7">
    <source>
        <dbReference type="ARBA" id="ARBA00022840"/>
    </source>
</evidence>
<evidence type="ECO:0000256" key="9">
    <source>
        <dbReference type="ARBA" id="ARBA00023146"/>
    </source>
</evidence>
<dbReference type="InterPro" id="IPR033729">
    <property type="entry name" value="SerRS_core"/>
</dbReference>
<feature type="binding site" evidence="13">
    <location>
        <position position="227"/>
    </location>
    <ligand>
        <name>L-serine</name>
        <dbReference type="ChEBI" id="CHEBI:33384"/>
    </ligand>
</feature>
<dbReference type="PANTHER" id="PTHR43697">
    <property type="entry name" value="SERYL-TRNA SYNTHETASE"/>
    <property type="match status" value="1"/>
</dbReference>
<dbReference type="EMBL" id="CP025704">
    <property type="protein sequence ID" value="AUN99050.1"/>
    <property type="molecule type" value="Genomic_DNA"/>
</dbReference>
<dbReference type="Proteomes" id="UP000235584">
    <property type="component" value="Chromosome"/>
</dbReference>
<organism evidence="15 16">
    <name type="scientific">Bacteriovorax stolpii</name>
    <name type="common">Bdellovibrio stolpii</name>
    <dbReference type="NCBI Taxonomy" id="960"/>
    <lineage>
        <taxon>Bacteria</taxon>
        <taxon>Pseudomonadati</taxon>
        <taxon>Bdellovibrionota</taxon>
        <taxon>Bacteriovoracia</taxon>
        <taxon>Bacteriovoracales</taxon>
        <taxon>Bacteriovoracaceae</taxon>
        <taxon>Bacteriovorax</taxon>
    </lineage>
</organism>
<sequence>MLDIKFIRENSDIVKNACKLKNVALDIDQLLALDKEVSSLKTEEQNLLTQKNGITAKIPKASADERPALIAESKALDEKVKALKPRAEKAEEELKTLMYLTPQIPSPKAPIGKDDNDNVEVKKAGVLPKFDFTPLDHVQILEKNNWADFERIAKVSGSRSYSLKNEMVLVELAMHRLAMDKLMQKGFTVVSVPAFAREEALYGTGHFPNGRDQAYYIPEQNIYLAGTAEVQINSLHAGEILKEAELPILYAGYSPCFRSEAGSYGRDVRGLIRVHQFMKVEQFIYCKNDPAESEKWHKILLETSEEIVQDLELPYRVVECCTGDMGAGKVRMFDVEAWVPSEQKYRETHSCSALHDWQSRRTQTRYRDNDNKVQYVHTLNNTAIATPRILVPFLENHQQADGSVKIPAKLQPYLMGMTVIGKKN</sequence>
<dbReference type="InterPro" id="IPR002314">
    <property type="entry name" value="aa-tRNA-synt_IIb"/>
</dbReference>
<evidence type="ECO:0000256" key="3">
    <source>
        <dbReference type="ARBA" id="ARBA00010728"/>
    </source>
</evidence>
<keyword evidence="7 12" id="KW-0067">ATP-binding</keyword>
<evidence type="ECO:0000256" key="10">
    <source>
        <dbReference type="ARBA" id="ARBA00047929"/>
    </source>
</evidence>
<comment type="catalytic activity">
    <reaction evidence="11 12">
        <text>tRNA(Ser) + L-serine + ATP = L-seryl-tRNA(Ser) + AMP + diphosphate + H(+)</text>
        <dbReference type="Rhea" id="RHEA:12292"/>
        <dbReference type="Rhea" id="RHEA-COMP:9669"/>
        <dbReference type="Rhea" id="RHEA-COMP:9703"/>
        <dbReference type="ChEBI" id="CHEBI:15378"/>
        <dbReference type="ChEBI" id="CHEBI:30616"/>
        <dbReference type="ChEBI" id="CHEBI:33019"/>
        <dbReference type="ChEBI" id="CHEBI:33384"/>
        <dbReference type="ChEBI" id="CHEBI:78442"/>
        <dbReference type="ChEBI" id="CHEBI:78533"/>
        <dbReference type="ChEBI" id="CHEBI:456215"/>
        <dbReference type="EC" id="6.1.1.11"/>
    </reaction>
</comment>
<comment type="similarity">
    <text evidence="3 12">Belongs to the class-II aminoacyl-tRNA synthetase family. Type-1 seryl-tRNA synthetase subfamily.</text>
</comment>